<accession>D9ICD1</accession>
<organism evidence="1 2">
    <name type="scientific">Escherichia phage RB16</name>
    <dbReference type="NCBI Taxonomy" id="2681599"/>
    <lineage>
        <taxon>Viruses</taxon>
        <taxon>Duplodnaviria</taxon>
        <taxon>Heunggongvirae</taxon>
        <taxon>Uroviricota</taxon>
        <taxon>Caudoviricetes</taxon>
        <taxon>Pantevenvirales</taxon>
        <taxon>Straboviridae</taxon>
        <taxon>Pseudotevenvirus</taxon>
        <taxon>Pseudotevenvirus RB16</taxon>
    </lineage>
</organism>
<organismHost>
    <name type="scientific">Escherichia coli</name>
    <dbReference type="NCBI Taxonomy" id="562"/>
</organismHost>
<evidence type="ECO:0000313" key="1">
    <source>
        <dbReference type="EMBL" id="ADJ55374.1"/>
    </source>
</evidence>
<proteinExistence type="predicted"/>
<sequence length="108" mass="12165">MKITTLALVLGVLLVGCAEKPPEKILPTLPAKVNPVDVKWKVIAEVREIDGKKYLVMPFDGNPYVALSYPDSLIFRSWMNDVKRQKDQTDNILCAVGYSEKCKLRDSK</sequence>
<dbReference type="RefSeq" id="YP_003858370.1">
    <property type="nucleotide sequence ID" value="NC_014467.1"/>
</dbReference>
<name>D9ICD1_BPRB1</name>
<dbReference type="GeneID" id="9712811"/>
<dbReference type="EMBL" id="HM134276">
    <property type="protein sequence ID" value="ADJ55374.1"/>
    <property type="molecule type" value="Genomic_DNA"/>
</dbReference>
<reference evidence="1 2" key="1">
    <citation type="journal article" date="2010" name="Virol. J.">
        <title>Genomes of the T4-related bacteriophages as windows on microbial genome evolution.</title>
        <authorList>
            <person name="Petrov V.M."/>
            <person name="Ratnayaka S."/>
            <person name="Nolan J.M."/>
            <person name="Miller E.S."/>
            <person name="Karam J.D."/>
        </authorList>
    </citation>
    <scope>NUCLEOTIDE SEQUENCE [LARGE SCALE GENOMIC DNA]</scope>
</reference>
<keyword evidence="2" id="KW-1185">Reference proteome</keyword>
<dbReference type="PROSITE" id="PS51257">
    <property type="entry name" value="PROKAR_LIPOPROTEIN"/>
    <property type="match status" value="1"/>
</dbReference>
<dbReference type="Proteomes" id="UP000001091">
    <property type="component" value="Segment"/>
</dbReference>
<dbReference type="KEGG" id="vg:9712811"/>
<evidence type="ECO:0008006" key="3">
    <source>
        <dbReference type="Google" id="ProtNLM"/>
    </source>
</evidence>
<gene>
    <name evidence="1" type="primary">pseT.2</name>
    <name evidence="1" type="ORF">RB16p070</name>
</gene>
<evidence type="ECO:0000313" key="2">
    <source>
        <dbReference type="Proteomes" id="UP000001091"/>
    </source>
</evidence>
<protein>
    <recommendedName>
        <fullName evidence="3">O-spanin</fullName>
    </recommendedName>
</protein>